<dbReference type="Pfam" id="PF19259">
    <property type="entry name" value="Ty3_capsid"/>
    <property type="match status" value="1"/>
</dbReference>
<dbReference type="GO" id="GO:0006508">
    <property type="term" value="P:proteolysis"/>
    <property type="evidence" value="ECO:0007669"/>
    <property type="project" value="UniProtKB-KW"/>
</dbReference>
<keyword evidence="7" id="KW-0695">RNA-directed DNA polymerase</keyword>
<keyword evidence="1" id="KW-0645">Protease</keyword>
<dbReference type="FunFam" id="3.10.10.10:FF:000007">
    <property type="entry name" value="Retrovirus-related Pol polyprotein from transposon 17.6-like Protein"/>
    <property type="match status" value="1"/>
</dbReference>
<dbReference type="PANTHER" id="PTHR37984">
    <property type="entry name" value="PROTEIN CBG26694"/>
    <property type="match status" value="1"/>
</dbReference>
<dbReference type="Gene3D" id="2.40.70.10">
    <property type="entry name" value="Acid Proteases"/>
    <property type="match status" value="1"/>
</dbReference>
<comment type="caution">
    <text evidence="12">The sequence shown here is derived from an EMBL/GenBank/DDBJ whole genome shotgun (WGS) entry which is preliminary data.</text>
</comment>
<evidence type="ECO:0000256" key="3">
    <source>
        <dbReference type="ARBA" id="ARBA00022695"/>
    </source>
</evidence>
<dbReference type="Pfam" id="PF00078">
    <property type="entry name" value="RVT_1"/>
    <property type="match status" value="1"/>
</dbReference>
<dbReference type="FunFam" id="3.10.20.370:FF:000001">
    <property type="entry name" value="Retrovirus-related Pol polyprotein from transposon 17.6-like protein"/>
    <property type="match status" value="1"/>
</dbReference>
<organism evidence="12 13">
    <name type="scientific">Salvia divinorum</name>
    <name type="common">Maria pastora</name>
    <name type="synonym">Diviner's sage</name>
    <dbReference type="NCBI Taxonomy" id="28513"/>
    <lineage>
        <taxon>Eukaryota</taxon>
        <taxon>Viridiplantae</taxon>
        <taxon>Streptophyta</taxon>
        <taxon>Embryophyta</taxon>
        <taxon>Tracheophyta</taxon>
        <taxon>Spermatophyta</taxon>
        <taxon>Magnoliopsida</taxon>
        <taxon>eudicotyledons</taxon>
        <taxon>Gunneridae</taxon>
        <taxon>Pentapetalae</taxon>
        <taxon>asterids</taxon>
        <taxon>lamiids</taxon>
        <taxon>Lamiales</taxon>
        <taxon>Lamiaceae</taxon>
        <taxon>Nepetoideae</taxon>
        <taxon>Mentheae</taxon>
        <taxon>Salviinae</taxon>
        <taxon>Salvia</taxon>
        <taxon>Salvia subgen. Calosphace</taxon>
    </lineage>
</organism>
<dbReference type="SUPFAM" id="SSF50630">
    <property type="entry name" value="Acid proteases"/>
    <property type="match status" value="1"/>
</dbReference>
<feature type="region of interest" description="Disordered" evidence="9">
    <location>
        <begin position="373"/>
        <end position="416"/>
    </location>
</feature>
<dbReference type="SUPFAM" id="SSF56672">
    <property type="entry name" value="DNA/RNA polymerases"/>
    <property type="match status" value="1"/>
</dbReference>
<dbReference type="GO" id="GO:0004519">
    <property type="term" value="F:endonuclease activity"/>
    <property type="evidence" value="ECO:0007669"/>
    <property type="project" value="UniProtKB-KW"/>
</dbReference>
<dbReference type="EMBL" id="JBEAFC010000009">
    <property type="protein sequence ID" value="KAL1540646.1"/>
    <property type="molecule type" value="Genomic_DNA"/>
</dbReference>
<dbReference type="InterPro" id="IPR041577">
    <property type="entry name" value="RT_RNaseH_2"/>
</dbReference>
<evidence type="ECO:0000256" key="4">
    <source>
        <dbReference type="ARBA" id="ARBA00022722"/>
    </source>
</evidence>
<dbReference type="CDD" id="cd00303">
    <property type="entry name" value="retropepsin_like"/>
    <property type="match status" value="1"/>
</dbReference>
<accession>A0ABD1G934</accession>
<dbReference type="Gene3D" id="3.10.10.10">
    <property type="entry name" value="HIV Type 1 Reverse Transcriptase, subunit A, domain 1"/>
    <property type="match status" value="1"/>
</dbReference>
<dbReference type="CDD" id="cd01647">
    <property type="entry name" value="RT_LTR"/>
    <property type="match status" value="1"/>
</dbReference>
<dbReference type="Gene3D" id="3.30.70.270">
    <property type="match status" value="2"/>
</dbReference>
<evidence type="ECO:0000313" key="13">
    <source>
        <dbReference type="Proteomes" id="UP001567538"/>
    </source>
</evidence>
<feature type="compositionally biased region" description="Polar residues" evidence="9">
    <location>
        <begin position="389"/>
        <end position="402"/>
    </location>
</feature>
<evidence type="ECO:0000256" key="5">
    <source>
        <dbReference type="ARBA" id="ARBA00022759"/>
    </source>
</evidence>
<dbReference type="InterPro" id="IPR001584">
    <property type="entry name" value="Integrase_cat-core"/>
</dbReference>
<evidence type="ECO:0000256" key="6">
    <source>
        <dbReference type="ARBA" id="ARBA00022801"/>
    </source>
</evidence>
<dbReference type="InterPro" id="IPR012337">
    <property type="entry name" value="RNaseH-like_sf"/>
</dbReference>
<evidence type="ECO:0000259" key="11">
    <source>
        <dbReference type="PROSITE" id="PS50994"/>
    </source>
</evidence>
<dbReference type="InterPro" id="IPR036397">
    <property type="entry name" value="RNaseH_sf"/>
</dbReference>
<name>A0ABD1G934_SALDI</name>
<evidence type="ECO:0000256" key="1">
    <source>
        <dbReference type="ARBA" id="ARBA00022670"/>
    </source>
</evidence>
<dbReference type="PANTHER" id="PTHR37984:SF5">
    <property type="entry name" value="PROTEIN NYNRIN-LIKE"/>
    <property type="match status" value="1"/>
</dbReference>
<keyword evidence="8" id="KW-0511">Multifunctional enzyme</keyword>
<evidence type="ECO:0008006" key="14">
    <source>
        <dbReference type="Google" id="ProtNLM"/>
    </source>
</evidence>
<dbReference type="Gene3D" id="1.10.340.70">
    <property type="match status" value="1"/>
</dbReference>
<dbReference type="InterPro" id="IPR000477">
    <property type="entry name" value="RT_dom"/>
</dbReference>
<evidence type="ECO:0000256" key="7">
    <source>
        <dbReference type="ARBA" id="ARBA00022918"/>
    </source>
</evidence>
<feature type="compositionally biased region" description="Polar residues" evidence="9">
    <location>
        <begin position="149"/>
        <end position="158"/>
    </location>
</feature>
<dbReference type="InterPro" id="IPR043502">
    <property type="entry name" value="DNA/RNA_pol_sf"/>
</dbReference>
<dbReference type="PROSITE" id="PS50878">
    <property type="entry name" value="RT_POL"/>
    <property type="match status" value="1"/>
</dbReference>
<proteinExistence type="predicted"/>
<dbReference type="InterPro" id="IPR045358">
    <property type="entry name" value="Ty3_capsid"/>
</dbReference>
<keyword evidence="4" id="KW-0540">Nuclease</keyword>
<dbReference type="GO" id="GO:0008233">
    <property type="term" value="F:peptidase activity"/>
    <property type="evidence" value="ECO:0007669"/>
    <property type="project" value="UniProtKB-KW"/>
</dbReference>
<dbReference type="Proteomes" id="UP001567538">
    <property type="component" value="Unassembled WGS sequence"/>
</dbReference>
<reference evidence="12 13" key="1">
    <citation type="submission" date="2024-06" db="EMBL/GenBank/DDBJ databases">
        <title>A chromosome level genome sequence of Diviner's sage (Salvia divinorum).</title>
        <authorList>
            <person name="Ford S.A."/>
            <person name="Ro D.-K."/>
            <person name="Ness R.W."/>
            <person name="Phillips M.A."/>
        </authorList>
    </citation>
    <scope>NUCLEOTIDE SEQUENCE [LARGE SCALE GENOMIC DNA]</scope>
    <source>
        <strain evidence="12">SAF-2024a</strain>
        <tissue evidence="12">Leaf</tissue>
    </source>
</reference>
<feature type="domain" description="Reverse transcriptase" evidence="10">
    <location>
        <begin position="733"/>
        <end position="912"/>
    </location>
</feature>
<evidence type="ECO:0000256" key="9">
    <source>
        <dbReference type="SAM" id="MobiDB-lite"/>
    </source>
</evidence>
<keyword evidence="13" id="KW-1185">Reference proteome</keyword>
<dbReference type="GO" id="GO:0003964">
    <property type="term" value="F:RNA-directed DNA polymerase activity"/>
    <property type="evidence" value="ECO:0007669"/>
    <property type="project" value="UniProtKB-KW"/>
</dbReference>
<dbReference type="FunFam" id="1.10.340.70:FF:000001">
    <property type="entry name" value="Retrovirus-related Pol polyprotein from transposon gypsy-like Protein"/>
    <property type="match status" value="1"/>
</dbReference>
<keyword evidence="3" id="KW-0548">Nucleotidyltransferase</keyword>
<keyword evidence="6" id="KW-0378">Hydrolase</keyword>
<dbReference type="InterPro" id="IPR041588">
    <property type="entry name" value="Integrase_H2C2"/>
</dbReference>
<dbReference type="Gene3D" id="3.10.20.370">
    <property type="match status" value="1"/>
</dbReference>
<keyword evidence="5" id="KW-0255">Endonuclease</keyword>
<dbReference type="InterPro" id="IPR050951">
    <property type="entry name" value="Retrovirus_Pol_polyprotein"/>
</dbReference>
<dbReference type="Pfam" id="PF17921">
    <property type="entry name" value="Integrase_H2C2"/>
    <property type="match status" value="1"/>
</dbReference>
<feature type="region of interest" description="Disordered" evidence="9">
    <location>
        <begin position="139"/>
        <end position="167"/>
    </location>
</feature>
<dbReference type="Gene3D" id="3.30.420.10">
    <property type="entry name" value="Ribonuclease H-like superfamily/Ribonuclease H"/>
    <property type="match status" value="1"/>
</dbReference>
<dbReference type="SUPFAM" id="SSF53098">
    <property type="entry name" value="Ribonuclease H-like"/>
    <property type="match status" value="1"/>
</dbReference>
<dbReference type="PROSITE" id="PS50994">
    <property type="entry name" value="INTEGRASE"/>
    <property type="match status" value="1"/>
</dbReference>
<dbReference type="CDD" id="cd09274">
    <property type="entry name" value="RNase_HI_RT_Ty3"/>
    <property type="match status" value="1"/>
</dbReference>
<gene>
    <name evidence="12" type="ORF">AAHA92_24966</name>
</gene>
<evidence type="ECO:0000256" key="8">
    <source>
        <dbReference type="ARBA" id="ARBA00023268"/>
    </source>
</evidence>
<feature type="domain" description="Integrase catalytic" evidence="11">
    <location>
        <begin position="1257"/>
        <end position="1421"/>
    </location>
</feature>
<sequence length="1447" mass="163260">MAILSSGVGRTETIITTPISSLMADPVVSQLSDTPTLDPIKTMLEHMVASMARFETRMNDYDRRLAAPRHPARPEADPPYGLYTGRSVEASIPHIPAASAVSISLPPPPFSAGTTEYSTLRPSGSMQFGFQDGYRPNLAAPPGFGYHNGPQQPQSSRGISPGDFPSLPHPITAWDTAGFHLGQQPQSQSLGSSWDHPALRGQGGGQGFEHPRSLKMEAPRFDGSDAASWISRVQYYFDHLMFPDDHRLHYVVMLFDPPVAEWIFNYRANNPYARWAEFLEDVRKRFDPKCFVNYFGKIAKLCQTGSLTDYNKEFETMLNRVRGVPDYMLLTLYVEGLLQPVRNQVKFQYPPSVAAAIALALEFDAAIERPQPTSQFHRRTWQPRDGRQHTNFTPSGGTQTAALQAGRAVQPHPRGSDFSNLPVVRLTAAEKAERSRKGLCWYCPEKWIPNHSCKKTFLAYMGVEEDDDTEEPDVEGELQSTEVITADLSHIYAMEGRPRSDSIELLGRIGQEEVMILVDTGSSHDFLHPRIAEKLKLPLTAIRPFRVYVGNGESLCCSHASANTPLQIQEEVFGVNLHVLPIHGPDVILGMSWLRSLGRVTNDYGLGTIEFFRNNALVCLKVIPPAPREVSLKSLASLLLHRGEAQLFELVPVIEPQGGTDDEAVFPEDLPAPILEVLELNRVVFKVPTSMPPARPFDHKIHLLPNSKPINVRPYRYPYFQKTEIERQVREMLEAGTIRQSQSPFSSPVLLIRKKDGSFRFCIDYRALNTATVPDHFPIPTTDELFDELGVARFFTKLDLRAGYHQIRMHTEDIFKTAFRTHDGHFEFLVMPFGLTNAPSTFQAAMNDIFRPLLRRSVIVFFDDILIYSPTLESHGHHLHEVLSILTAHSFFVKLSKCTFCSTTVEYLGHLITDGQLQADPSKIAAMVAWPIPSTVKQLRGFLGLTGYYRRFIAGYASIAAPLTELLKKDSFSWSPIAEEGFETLKKAMTTAPVLRLPDFSKTFYLETDASDFGVGAVLLQDGHPIAFFSKKLGPRRRVTSTYHKELYAIVEAVQKWRQYLLGREFVIRSDQKSLKELLQQVIQTPDQQLYVRKLMGYKFRIEYKTGASNKAADALSRRDMEVEGESADSSLLTLVSHPIPDILEILREDVRSIDELIALRVAIDNGSAARQFTLVDGLIYHHRRIYVAKTSVANEALLYEHHSTPSAGHPGIERTFRRLAASFFWVNMRRDVKRFVEACFECQTTKYSTQKPAGLLQPLPIPSQVWEDVSMDFITGLPQSKGYTVILVVVDRLSKYAHFAPLPTRFDAWRVANLFVETVVKHHGFPKTMVSDRDPLFLNEVWEHMLRLSGTKQNFTTAYHPQSDGQTEVRNRGLEQYLRAFVADRPSKWSNFLPWAELALNCFFHEGLGTSPFHALYGREPPALIAAHRPLGHRQRSREKFACEGN</sequence>
<feature type="compositionally biased region" description="Low complexity" evidence="9">
    <location>
        <begin position="182"/>
        <end position="193"/>
    </location>
</feature>
<evidence type="ECO:0000256" key="2">
    <source>
        <dbReference type="ARBA" id="ARBA00022679"/>
    </source>
</evidence>
<dbReference type="InterPro" id="IPR021109">
    <property type="entry name" value="Peptidase_aspartic_dom_sf"/>
</dbReference>
<evidence type="ECO:0000313" key="12">
    <source>
        <dbReference type="EMBL" id="KAL1540646.1"/>
    </source>
</evidence>
<dbReference type="Pfam" id="PF08284">
    <property type="entry name" value="RVP_2"/>
    <property type="match status" value="1"/>
</dbReference>
<dbReference type="InterPro" id="IPR043128">
    <property type="entry name" value="Rev_trsase/Diguanyl_cyclase"/>
</dbReference>
<protein>
    <recommendedName>
        <fullName evidence="14">Reverse transcriptase</fullName>
    </recommendedName>
</protein>
<evidence type="ECO:0000259" key="10">
    <source>
        <dbReference type="PROSITE" id="PS50878"/>
    </source>
</evidence>
<dbReference type="Pfam" id="PF17919">
    <property type="entry name" value="RT_RNaseH_2"/>
    <property type="match status" value="1"/>
</dbReference>
<feature type="region of interest" description="Disordered" evidence="9">
    <location>
        <begin position="182"/>
        <end position="212"/>
    </location>
</feature>
<keyword evidence="2" id="KW-0808">Transferase</keyword>
<dbReference type="FunFam" id="3.30.70.270:FF:000020">
    <property type="entry name" value="Transposon Tf2-6 polyprotein-like Protein"/>
    <property type="match status" value="1"/>
</dbReference>